<dbReference type="Proteomes" id="UP001175271">
    <property type="component" value="Unassembled WGS sequence"/>
</dbReference>
<comment type="caution">
    <text evidence="6">The sequence shown here is derived from an EMBL/GenBank/DDBJ whole genome shotgun (WGS) entry which is preliminary data.</text>
</comment>
<dbReference type="PANTHER" id="PTHR15407:SF28">
    <property type="entry name" value="RIBITOL-5-PHOSPHATE TRANSFERASE FKTN"/>
    <property type="match status" value="1"/>
</dbReference>
<evidence type="ECO:0000313" key="7">
    <source>
        <dbReference type="Proteomes" id="UP001175271"/>
    </source>
</evidence>
<keyword evidence="2 5" id="KW-0812">Transmembrane</keyword>
<accession>A0AA39IS64</accession>
<dbReference type="GO" id="GO:0016020">
    <property type="term" value="C:membrane"/>
    <property type="evidence" value="ECO:0007669"/>
    <property type="project" value="UniProtKB-SubCell"/>
</dbReference>
<protein>
    <recommendedName>
        <fullName evidence="8">Fukutin</fullName>
    </recommendedName>
</protein>
<evidence type="ECO:0000256" key="3">
    <source>
        <dbReference type="ARBA" id="ARBA00022989"/>
    </source>
</evidence>
<evidence type="ECO:0008006" key="8">
    <source>
        <dbReference type="Google" id="ProtNLM"/>
    </source>
</evidence>
<evidence type="ECO:0000256" key="4">
    <source>
        <dbReference type="ARBA" id="ARBA00023136"/>
    </source>
</evidence>
<keyword evidence="3 5" id="KW-1133">Transmembrane helix</keyword>
<dbReference type="PANTHER" id="PTHR15407">
    <property type="entry name" value="FUKUTIN-RELATED"/>
    <property type="match status" value="1"/>
</dbReference>
<sequence>MEYPQRTLKRHGINAFLQVVIFIALLCLGYLWILRFICSATRYSESSSTSSAGLSASDADGLILIDHDVLSCLACRFPDRPVHFISFGSDRNESENVRVYMAFDDDRKDYFTIEYGNEVRAVEKFRVVPFDLDGHSFFVPENVDRFLWSWKRSKFVECLNLDMNRTSHEDFQAVALEVSKLRSLAAGYGVTLTLSSGSLLGWYRECSVIPHTHDWDFTINVEEHSPNLIQALEMSSEIGFHYVYSEPSNCFQMKACLEETKLDIFYFYRNDTTGWICGSKGKSRVVWWYPPIAEFCVGDLLGTLVYVPCNVEEHLKVNYGKEWRKEIHSSDFACAENCANIVRRERNEGNSTLPSRFVNRCNGYV</sequence>
<name>A0AA39IS64_9BILA</name>
<comment type="subcellular location">
    <subcellularLocation>
        <location evidence="1">Membrane</location>
        <topology evidence="1">Single-pass membrane protein</topology>
    </subcellularLocation>
</comment>
<keyword evidence="7" id="KW-1185">Reference proteome</keyword>
<dbReference type="EMBL" id="JAUCMV010000001">
    <property type="protein sequence ID" value="KAK0428729.1"/>
    <property type="molecule type" value="Genomic_DNA"/>
</dbReference>
<reference evidence="6" key="1">
    <citation type="submission" date="2023-06" db="EMBL/GenBank/DDBJ databases">
        <title>Genomic analysis of the entomopathogenic nematode Steinernema hermaphroditum.</title>
        <authorList>
            <person name="Schwarz E.M."/>
            <person name="Heppert J.K."/>
            <person name="Baniya A."/>
            <person name="Schwartz H.T."/>
            <person name="Tan C.-H."/>
            <person name="Antoshechkin I."/>
            <person name="Sternberg P.W."/>
            <person name="Goodrich-Blair H."/>
            <person name="Dillman A.R."/>
        </authorList>
    </citation>
    <scope>NUCLEOTIDE SEQUENCE</scope>
    <source>
        <strain evidence="6">PS9179</strain>
        <tissue evidence="6">Whole animal</tissue>
    </source>
</reference>
<evidence type="ECO:0000256" key="2">
    <source>
        <dbReference type="ARBA" id="ARBA00022692"/>
    </source>
</evidence>
<organism evidence="6 7">
    <name type="scientific">Steinernema hermaphroditum</name>
    <dbReference type="NCBI Taxonomy" id="289476"/>
    <lineage>
        <taxon>Eukaryota</taxon>
        <taxon>Metazoa</taxon>
        <taxon>Ecdysozoa</taxon>
        <taxon>Nematoda</taxon>
        <taxon>Chromadorea</taxon>
        <taxon>Rhabditida</taxon>
        <taxon>Tylenchina</taxon>
        <taxon>Panagrolaimomorpha</taxon>
        <taxon>Strongyloidoidea</taxon>
        <taxon>Steinernematidae</taxon>
        <taxon>Steinernema</taxon>
    </lineage>
</organism>
<keyword evidence="4 5" id="KW-0472">Membrane</keyword>
<evidence type="ECO:0000256" key="1">
    <source>
        <dbReference type="ARBA" id="ARBA00004167"/>
    </source>
</evidence>
<proteinExistence type="predicted"/>
<dbReference type="AlphaFoldDB" id="A0AA39IS64"/>
<feature type="transmembrane region" description="Helical" evidence="5">
    <location>
        <begin position="12"/>
        <end position="33"/>
    </location>
</feature>
<dbReference type="InterPro" id="IPR009644">
    <property type="entry name" value="FKTN/MNN4/W02B3.4-1"/>
</dbReference>
<evidence type="ECO:0000313" key="6">
    <source>
        <dbReference type="EMBL" id="KAK0428729.1"/>
    </source>
</evidence>
<evidence type="ECO:0000256" key="5">
    <source>
        <dbReference type="SAM" id="Phobius"/>
    </source>
</evidence>
<gene>
    <name evidence="6" type="ORF">QR680_010974</name>
</gene>